<dbReference type="GO" id="GO:0003990">
    <property type="term" value="F:acetylcholinesterase activity"/>
    <property type="evidence" value="ECO:0007669"/>
    <property type="project" value="TreeGrafter"/>
</dbReference>
<dbReference type="GO" id="GO:0005615">
    <property type="term" value="C:extracellular space"/>
    <property type="evidence" value="ECO:0007669"/>
    <property type="project" value="TreeGrafter"/>
</dbReference>
<evidence type="ECO:0000259" key="4">
    <source>
        <dbReference type="Pfam" id="PF00135"/>
    </source>
</evidence>
<feature type="chain" id="PRO_5040386862" description="Carboxylesterase type B domain-containing protein" evidence="3">
    <location>
        <begin position="19"/>
        <end position="99"/>
    </location>
</feature>
<feature type="signal peptide" evidence="3">
    <location>
        <begin position="1"/>
        <end position="18"/>
    </location>
</feature>
<evidence type="ECO:0000256" key="2">
    <source>
        <dbReference type="ARBA" id="ARBA00022801"/>
    </source>
</evidence>
<evidence type="ECO:0000313" key="5">
    <source>
        <dbReference type="EMBL" id="KAG7445247.1"/>
    </source>
</evidence>
<evidence type="ECO:0000256" key="3">
    <source>
        <dbReference type="SAM" id="SignalP"/>
    </source>
</evidence>
<dbReference type="GeneID" id="66102267"/>
<dbReference type="SUPFAM" id="SSF53474">
    <property type="entry name" value="alpha/beta-Hydrolases"/>
    <property type="match status" value="1"/>
</dbReference>
<dbReference type="GO" id="GO:0005886">
    <property type="term" value="C:plasma membrane"/>
    <property type="evidence" value="ECO:0007669"/>
    <property type="project" value="TreeGrafter"/>
</dbReference>
<keyword evidence="3" id="KW-0732">Signal</keyword>
<keyword evidence="6" id="KW-1185">Reference proteome</keyword>
<dbReference type="InterPro" id="IPR029058">
    <property type="entry name" value="AB_hydrolase_fold"/>
</dbReference>
<evidence type="ECO:0000313" key="6">
    <source>
        <dbReference type="Proteomes" id="UP000812287"/>
    </source>
</evidence>
<comment type="caution">
    <text evidence="5">The sequence shown here is derived from an EMBL/GenBank/DDBJ whole genome shotgun (WGS) entry which is preliminary data.</text>
</comment>
<organism evidence="5 6">
    <name type="scientific">Guyanagaster necrorhizus</name>
    <dbReference type="NCBI Taxonomy" id="856835"/>
    <lineage>
        <taxon>Eukaryota</taxon>
        <taxon>Fungi</taxon>
        <taxon>Dikarya</taxon>
        <taxon>Basidiomycota</taxon>
        <taxon>Agaricomycotina</taxon>
        <taxon>Agaricomycetes</taxon>
        <taxon>Agaricomycetidae</taxon>
        <taxon>Agaricales</taxon>
        <taxon>Marasmiineae</taxon>
        <taxon>Physalacriaceae</taxon>
        <taxon>Guyanagaster</taxon>
    </lineage>
</organism>
<feature type="domain" description="Carboxylesterase type B" evidence="4">
    <location>
        <begin position="19"/>
        <end position="86"/>
    </location>
</feature>
<name>A0A9P7VR21_9AGAR</name>
<dbReference type="EMBL" id="MU250537">
    <property type="protein sequence ID" value="KAG7445247.1"/>
    <property type="molecule type" value="Genomic_DNA"/>
</dbReference>
<dbReference type="Gene3D" id="3.40.50.1820">
    <property type="entry name" value="alpha/beta hydrolase"/>
    <property type="match status" value="1"/>
</dbReference>
<comment type="similarity">
    <text evidence="1">Belongs to the type-B carboxylesterase/lipase family.</text>
</comment>
<keyword evidence="2" id="KW-0378">Hydrolase</keyword>
<dbReference type="InterPro" id="IPR050654">
    <property type="entry name" value="AChE-related_enzymes"/>
</dbReference>
<dbReference type="GO" id="GO:0006581">
    <property type="term" value="P:acetylcholine catabolic process"/>
    <property type="evidence" value="ECO:0007669"/>
    <property type="project" value="TreeGrafter"/>
</dbReference>
<dbReference type="GO" id="GO:0019695">
    <property type="term" value="P:choline metabolic process"/>
    <property type="evidence" value="ECO:0007669"/>
    <property type="project" value="TreeGrafter"/>
</dbReference>
<sequence length="99" mass="11027">MHNLVYCVLSLYVALVSSSPRVQLHKTKVVGKAITGLEQDFFGGIPYAEPPIGPLHLQPPVFKPDPDRGVFDASRFRLSCLQPEISYDLISEDRFVRAA</sequence>
<dbReference type="Pfam" id="PF00135">
    <property type="entry name" value="COesterase"/>
    <property type="match status" value="1"/>
</dbReference>
<dbReference type="OrthoDB" id="408631at2759"/>
<dbReference type="AlphaFoldDB" id="A0A9P7VR21"/>
<proteinExistence type="inferred from homology"/>
<accession>A0A9P7VR21</accession>
<dbReference type="Proteomes" id="UP000812287">
    <property type="component" value="Unassembled WGS sequence"/>
</dbReference>
<gene>
    <name evidence="5" type="ORF">BT62DRAFT_185168</name>
</gene>
<dbReference type="PANTHER" id="PTHR43918">
    <property type="entry name" value="ACETYLCHOLINESTERASE"/>
    <property type="match status" value="1"/>
</dbReference>
<reference evidence="5" key="1">
    <citation type="submission" date="2020-11" db="EMBL/GenBank/DDBJ databases">
        <title>Adaptations for nitrogen fixation in a non-lichenized fungal sporocarp promotes dispersal by wood-feeding termites.</title>
        <authorList>
            <consortium name="DOE Joint Genome Institute"/>
            <person name="Koch R.A."/>
            <person name="Yoon G."/>
            <person name="Arayal U."/>
            <person name="Lail K."/>
            <person name="Amirebrahimi M."/>
            <person name="Labutti K."/>
            <person name="Lipzen A."/>
            <person name="Riley R."/>
            <person name="Barry K."/>
            <person name="Henrissat B."/>
            <person name="Grigoriev I.V."/>
            <person name="Herr J.R."/>
            <person name="Aime M.C."/>
        </authorList>
    </citation>
    <scope>NUCLEOTIDE SEQUENCE</scope>
    <source>
        <strain evidence="5">MCA 3950</strain>
    </source>
</reference>
<dbReference type="RefSeq" id="XP_043038747.1">
    <property type="nucleotide sequence ID" value="XM_043179971.1"/>
</dbReference>
<dbReference type="InterPro" id="IPR002018">
    <property type="entry name" value="CarbesteraseB"/>
</dbReference>
<dbReference type="PANTHER" id="PTHR43918:SF4">
    <property type="entry name" value="CARBOXYLIC ESTER HYDROLASE"/>
    <property type="match status" value="1"/>
</dbReference>
<protein>
    <recommendedName>
        <fullName evidence="4">Carboxylesterase type B domain-containing protein</fullName>
    </recommendedName>
</protein>
<evidence type="ECO:0000256" key="1">
    <source>
        <dbReference type="ARBA" id="ARBA00005964"/>
    </source>
</evidence>